<evidence type="ECO:0000313" key="20">
    <source>
        <dbReference type="EMBL" id="KAG0562222.1"/>
    </source>
</evidence>
<comment type="caution">
    <text evidence="20">The sequence shown here is derived from an EMBL/GenBank/DDBJ whole genome shotgun (WGS) entry which is preliminary data.</text>
</comment>
<protein>
    <recommendedName>
        <fullName evidence="19">Protein kinase domain-containing protein</fullName>
    </recommendedName>
</protein>
<dbReference type="InterPro" id="IPR000719">
    <property type="entry name" value="Prot_kinase_dom"/>
</dbReference>
<keyword evidence="4" id="KW-0433">Leucine-rich repeat</keyword>
<proteinExistence type="inferred from homology"/>
<dbReference type="InterPro" id="IPR001611">
    <property type="entry name" value="Leu-rich_rpt"/>
</dbReference>
<dbReference type="SMART" id="SM00369">
    <property type="entry name" value="LRR_TYP"/>
    <property type="match status" value="4"/>
</dbReference>
<reference evidence="20" key="1">
    <citation type="submission" date="2020-06" db="EMBL/GenBank/DDBJ databases">
        <title>WGS assembly of Ceratodon purpureus strain R40.</title>
        <authorList>
            <person name="Carey S.B."/>
            <person name="Jenkins J."/>
            <person name="Shu S."/>
            <person name="Lovell J.T."/>
            <person name="Sreedasyam A."/>
            <person name="Maumus F."/>
            <person name="Tiley G.P."/>
            <person name="Fernandez-Pozo N."/>
            <person name="Barry K."/>
            <person name="Chen C."/>
            <person name="Wang M."/>
            <person name="Lipzen A."/>
            <person name="Daum C."/>
            <person name="Saski C.A."/>
            <person name="Payton A.C."/>
            <person name="Mcbreen J.C."/>
            <person name="Conrad R.E."/>
            <person name="Kollar L.M."/>
            <person name="Olsson S."/>
            <person name="Huttunen S."/>
            <person name="Landis J.B."/>
            <person name="Wickett N.J."/>
            <person name="Johnson M.G."/>
            <person name="Rensing S.A."/>
            <person name="Grimwood J."/>
            <person name="Schmutz J."/>
            <person name="Mcdaniel S.F."/>
        </authorList>
    </citation>
    <scope>NUCLEOTIDE SEQUENCE</scope>
    <source>
        <strain evidence="20">R40</strain>
    </source>
</reference>
<dbReference type="SUPFAM" id="SSF52058">
    <property type="entry name" value="L domain-like"/>
    <property type="match status" value="1"/>
</dbReference>
<keyword evidence="10" id="KW-0418">Kinase</keyword>
<dbReference type="Gene3D" id="1.10.510.10">
    <property type="entry name" value="Transferase(Phosphotransferase) domain 1"/>
    <property type="match status" value="1"/>
</dbReference>
<evidence type="ECO:0000256" key="12">
    <source>
        <dbReference type="ARBA" id="ARBA00022989"/>
    </source>
</evidence>
<evidence type="ECO:0000256" key="8">
    <source>
        <dbReference type="ARBA" id="ARBA00022737"/>
    </source>
</evidence>
<dbReference type="InterPro" id="IPR003591">
    <property type="entry name" value="Leu-rich_rpt_typical-subtyp"/>
</dbReference>
<dbReference type="Pfam" id="PF08263">
    <property type="entry name" value="LRRNT_2"/>
    <property type="match status" value="2"/>
</dbReference>
<evidence type="ECO:0000256" key="18">
    <source>
        <dbReference type="SAM" id="SignalP"/>
    </source>
</evidence>
<evidence type="ECO:0000259" key="19">
    <source>
        <dbReference type="PROSITE" id="PS50011"/>
    </source>
</evidence>
<dbReference type="PROSITE" id="PS50011">
    <property type="entry name" value="PROTEIN_KINASE_DOM"/>
    <property type="match status" value="1"/>
</dbReference>
<keyword evidence="14" id="KW-0325">Glycoprotein</keyword>
<dbReference type="PROSITE" id="PS00107">
    <property type="entry name" value="PROTEIN_KINASE_ATP"/>
    <property type="match status" value="1"/>
</dbReference>
<feature type="signal peptide" evidence="18">
    <location>
        <begin position="1"/>
        <end position="31"/>
    </location>
</feature>
<evidence type="ECO:0000256" key="7">
    <source>
        <dbReference type="ARBA" id="ARBA00022729"/>
    </source>
</evidence>
<evidence type="ECO:0000256" key="4">
    <source>
        <dbReference type="ARBA" id="ARBA00022614"/>
    </source>
</evidence>
<evidence type="ECO:0000256" key="3">
    <source>
        <dbReference type="ARBA" id="ARBA00022527"/>
    </source>
</evidence>
<dbReference type="PROSITE" id="PS00108">
    <property type="entry name" value="PROTEIN_KINASE_ST"/>
    <property type="match status" value="1"/>
</dbReference>
<feature type="transmembrane region" description="Helical" evidence="17">
    <location>
        <begin position="506"/>
        <end position="529"/>
    </location>
</feature>
<dbReference type="Pfam" id="PF13855">
    <property type="entry name" value="LRR_8"/>
    <property type="match status" value="2"/>
</dbReference>
<dbReference type="CDD" id="cd14066">
    <property type="entry name" value="STKc_IRAK"/>
    <property type="match status" value="1"/>
</dbReference>
<dbReference type="InterPro" id="IPR032675">
    <property type="entry name" value="LRR_dom_sf"/>
</dbReference>
<keyword evidence="9 15" id="KW-0547">Nucleotide-binding</keyword>
<keyword evidence="12 17" id="KW-1133">Transmembrane helix</keyword>
<feature type="domain" description="Protein kinase" evidence="19">
    <location>
        <begin position="570"/>
        <end position="845"/>
    </location>
</feature>
<keyword evidence="5" id="KW-0808">Transferase</keyword>
<gene>
    <name evidence="20" type="ORF">KC19_9G127700</name>
</gene>
<feature type="region of interest" description="Disordered" evidence="16">
    <location>
        <begin position="875"/>
        <end position="895"/>
    </location>
</feature>
<dbReference type="PANTHER" id="PTHR48006:SF34">
    <property type="entry name" value="OS08G0203700 PROTEIN"/>
    <property type="match status" value="1"/>
</dbReference>
<dbReference type="InterPro" id="IPR013210">
    <property type="entry name" value="LRR_N_plant-typ"/>
</dbReference>
<dbReference type="Pfam" id="PF07714">
    <property type="entry name" value="PK_Tyr_Ser-Thr"/>
    <property type="match status" value="1"/>
</dbReference>
<feature type="compositionally biased region" description="Polar residues" evidence="16">
    <location>
        <begin position="883"/>
        <end position="895"/>
    </location>
</feature>
<keyword evidence="13 17" id="KW-0472">Membrane</keyword>
<dbReference type="InterPro" id="IPR017441">
    <property type="entry name" value="Protein_kinase_ATP_BS"/>
</dbReference>
<keyword evidence="7 18" id="KW-0732">Signal</keyword>
<evidence type="ECO:0000256" key="16">
    <source>
        <dbReference type="SAM" id="MobiDB-lite"/>
    </source>
</evidence>
<evidence type="ECO:0000256" key="11">
    <source>
        <dbReference type="ARBA" id="ARBA00022840"/>
    </source>
</evidence>
<dbReference type="Gene3D" id="3.80.10.10">
    <property type="entry name" value="Ribonuclease Inhibitor"/>
    <property type="match status" value="2"/>
</dbReference>
<dbReference type="SUPFAM" id="SSF56112">
    <property type="entry name" value="Protein kinase-like (PK-like)"/>
    <property type="match status" value="1"/>
</dbReference>
<dbReference type="EMBL" id="CM026430">
    <property type="protein sequence ID" value="KAG0562222.1"/>
    <property type="molecule type" value="Genomic_DNA"/>
</dbReference>
<dbReference type="GO" id="GO:0005524">
    <property type="term" value="F:ATP binding"/>
    <property type="evidence" value="ECO:0007669"/>
    <property type="project" value="UniProtKB-UniRule"/>
</dbReference>
<dbReference type="InterPro" id="IPR011009">
    <property type="entry name" value="Kinase-like_dom_sf"/>
</dbReference>
<evidence type="ECO:0000256" key="5">
    <source>
        <dbReference type="ARBA" id="ARBA00022679"/>
    </source>
</evidence>
<dbReference type="Pfam" id="PF00560">
    <property type="entry name" value="LRR_1"/>
    <property type="match status" value="2"/>
</dbReference>
<evidence type="ECO:0000256" key="10">
    <source>
        <dbReference type="ARBA" id="ARBA00022777"/>
    </source>
</evidence>
<evidence type="ECO:0000256" key="17">
    <source>
        <dbReference type="SAM" id="Phobius"/>
    </source>
</evidence>
<feature type="binding site" evidence="15">
    <location>
        <position position="599"/>
    </location>
    <ligand>
        <name>ATP</name>
        <dbReference type="ChEBI" id="CHEBI:30616"/>
    </ligand>
</feature>
<accession>A0A8T0GZ83</accession>
<keyword evidence="8" id="KW-0677">Repeat</keyword>
<dbReference type="Gene3D" id="3.30.200.20">
    <property type="entry name" value="Phosphorylase Kinase, domain 1"/>
    <property type="match status" value="1"/>
</dbReference>
<evidence type="ECO:0000256" key="9">
    <source>
        <dbReference type="ARBA" id="ARBA00022741"/>
    </source>
</evidence>
<dbReference type="GO" id="GO:0004674">
    <property type="term" value="F:protein serine/threonine kinase activity"/>
    <property type="evidence" value="ECO:0007669"/>
    <property type="project" value="UniProtKB-KW"/>
</dbReference>
<dbReference type="AlphaFoldDB" id="A0A8T0GZ83"/>
<evidence type="ECO:0000256" key="14">
    <source>
        <dbReference type="ARBA" id="ARBA00023180"/>
    </source>
</evidence>
<dbReference type="FunFam" id="3.80.10.10:FF:000400">
    <property type="entry name" value="Nuclear pore complex protein NUP107"/>
    <property type="match status" value="2"/>
</dbReference>
<keyword evidence="21" id="KW-1185">Reference proteome</keyword>
<evidence type="ECO:0000256" key="6">
    <source>
        <dbReference type="ARBA" id="ARBA00022692"/>
    </source>
</evidence>
<comment type="similarity">
    <text evidence="2">Belongs to the protein kinase superfamily. Ser/Thr protein kinase family.</text>
</comment>
<dbReference type="InterPro" id="IPR001245">
    <property type="entry name" value="Ser-Thr/Tyr_kinase_cat_dom"/>
</dbReference>
<evidence type="ECO:0000313" key="21">
    <source>
        <dbReference type="Proteomes" id="UP000822688"/>
    </source>
</evidence>
<comment type="subcellular location">
    <subcellularLocation>
        <location evidence="1">Membrane</location>
        <topology evidence="1">Single-pass type I membrane protein</topology>
    </subcellularLocation>
</comment>
<sequence length="895" mass="99475">MTELVHASLGLRGNCRWRCLLLLFMALPVWATPEEGTILLNWKGQMSNGGKLTNWAGSSGPCGRNSSWFQVSCDGAGYVQRIDLGNSELSGPLVPELGQLSHLEFLSVYNNSFNGEIPQELGDLTALNVLDLSANQFSGLIPASLSKLTNLGNLKLKSNKFMGSFPASLLQLYNVSELNLDSNHISGALNVTRILKLTDAAATLYGQSIGIVSLMNNSVTDVDYQPDDLLNTRTVFKLQGNPYCNASVPELYDDGRRCFCLQNCSITTPQQGTILYNWKKTLSNNDTLSNWNDMADPCESNPWFHVLCNTNGYVQRIDLGSSNLSGPLVPELGLLSQLETLTLYNNSLNGFIPEALGNLSALTFLDLSDNDLSGSIPDSFDKLTNLTFLKLSNNNLSNFYLDSLMGLPKLTDLQIQSNNFSGVLNYTHWRYTIQGAKYEWFGIYSTLVNNSITDVIYQSNDLLSSRVVVLEGNPYCVGSPDLYDNGRRFFCPPMTVSITSIHGKRLAIIIGTVSSALTLVLAISLVAMFKIRAKRTFRKLEVEYRQKFAEFEVNPEPFLYNDLRLATHDFNESTKLGQGSFGTVYKGTLSTGNQVAIKKLKPITAAHGIEVDDFLNEVVFITKMKHRNLVDLKGYCMRGKERMLVYEYVENMDLEQSLLLGKNKEAMTWPVRFNICLGVAQGLHYLHTYAQPRVIHRDIKASNILLNINYAPKIADFGLALLFPDEKTHISTATVAGTRGYLAPEYASYGELSEKADVYSFGVLCLEIVSGRKNIDQTRPADQVYLPSWAWKLDEERKLKDLVDPSLHLHADEVKQALRVINITLRCLQQIPDRRPSMSFVQTMLQGDLEPNEIVFTPRAMVDSSILEDSSVIEESALLSGPPSESTPSAESNGR</sequence>
<dbReference type="SMART" id="SM00220">
    <property type="entry name" value="S_TKc"/>
    <property type="match status" value="1"/>
</dbReference>
<name>A0A8T0GZ83_CERPU</name>
<evidence type="ECO:0000256" key="1">
    <source>
        <dbReference type="ARBA" id="ARBA00004479"/>
    </source>
</evidence>
<keyword evidence="6 17" id="KW-0812">Transmembrane</keyword>
<dbReference type="InterPro" id="IPR008271">
    <property type="entry name" value="Ser/Thr_kinase_AS"/>
</dbReference>
<dbReference type="PRINTS" id="PR00019">
    <property type="entry name" value="LEURICHRPT"/>
</dbReference>
<dbReference type="FunFam" id="1.10.510.10:FF:000590">
    <property type="entry name" value="PR5-like receptor kinase"/>
    <property type="match status" value="1"/>
</dbReference>
<evidence type="ECO:0000256" key="15">
    <source>
        <dbReference type="PROSITE-ProRule" id="PRU10141"/>
    </source>
</evidence>
<keyword evidence="3" id="KW-0723">Serine/threonine-protein kinase</keyword>
<dbReference type="PANTHER" id="PTHR48006">
    <property type="entry name" value="LEUCINE-RICH REPEAT-CONTAINING PROTEIN DDB_G0281931-RELATED"/>
    <property type="match status" value="1"/>
</dbReference>
<dbReference type="InterPro" id="IPR051824">
    <property type="entry name" value="LRR_Rcpt-Like_S/T_Kinase"/>
</dbReference>
<dbReference type="GO" id="GO:0016020">
    <property type="term" value="C:membrane"/>
    <property type="evidence" value="ECO:0007669"/>
    <property type="project" value="UniProtKB-SubCell"/>
</dbReference>
<organism evidence="20 21">
    <name type="scientific">Ceratodon purpureus</name>
    <name type="common">Fire moss</name>
    <name type="synonym">Dicranum purpureum</name>
    <dbReference type="NCBI Taxonomy" id="3225"/>
    <lineage>
        <taxon>Eukaryota</taxon>
        <taxon>Viridiplantae</taxon>
        <taxon>Streptophyta</taxon>
        <taxon>Embryophyta</taxon>
        <taxon>Bryophyta</taxon>
        <taxon>Bryophytina</taxon>
        <taxon>Bryopsida</taxon>
        <taxon>Dicranidae</taxon>
        <taxon>Pseudoditrichales</taxon>
        <taxon>Ditrichaceae</taxon>
        <taxon>Ceratodon</taxon>
    </lineage>
</organism>
<feature type="chain" id="PRO_5035839239" description="Protein kinase domain-containing protein" evidence="18">
    <location>
        <begin position="32"/>
        <end position="895"/>
    </location>
</feature>
<evidence type="ECO:0000256" key="2">
    <source>
        <dbReference type="ARBA" id="ARBA00008684"/>
    </source>
</evidence>
<evidence type="ECO:0000256" key="13">
    <source>
        <dbReference type="ARBA" id="ARBA00023136"/>
    </source>
</evidence>
<keyword evidence="11 15" id="KW-0067">ATP-binding</keyword>
<dbReference type="Proteomes" id="UP000822688">
    <property type="component" value="Chromosome 9"/>
</dbReference>
<dbReference type="FunFam" id="3.30.200.20:FF:000178">
    <property type="entry name" value="serine/threonine-protein kinase PBS1-like"/>
    <property type="match status" value="1"/>
</dbReference>